<name>A0A0N0IQF4_THESC</name>
<evidence type="ECO:0000256" key="5">
    <source>
        <dbReference type="SAM" id="Phobius"/>
    </source>
</evidence>
<gene>
    <name evidence="7" type="ORF">AN926_07880</name>
</gene>
<accession>A0A0N0IQF4</accession>
<dbReference type="SUPFAM" id="SSF52540">
    <property type="entry name" value="P-loop containing nucleoside triphosphate hydrolases"/>
    <property type="match status" value="1"/>
</dbReference>
<evidence type="ECO:0000259" key="6">
    <source>
        <dbReference type="Pfam" id="PF00005"/>
    </source>
</evidence>
<feature type="domain" description="ABC transporter" evidence="6">
    <location>
        <begin position="17"/>
        <end position="51"/>
    </location>
</feature>
<evidence type="ECO:0000256" key="2">
    <source>
        <dbReference type="ARBA" id="ARBA00022448"/>
    </source>
</evidence>
<keyword evidence="3" id="KW-0547">Nucleotide-binding</keyword>
<dbReference type="GO" id="GO:0016887">
    <property type="term" value="F:ATP hydrolysis activity"/>
    <property type="evidence" value="ECO:0007669"/>
    <property type="project" value="InterPro"/>
</dbReference>
<evidence type="ECO:0000313" key="8">
    <source>
        <dbReference type="Proteomes" id="UP000053099"/>
    </source>
</evidence>
<proteinExistence type="inferred from homology"/>
<dbReference type="GO" id="GO:0005524">
    <property type="term" value="F:ATP binding"/>
    <property type="evidence" value="ECO:0007669"/>
    <property type="project" value="UniProtKB-KW"/>
</dbReference>
<dbReference type="Proteomes" id="UP000053099">
    <property type="component" value="Unassembled WGS sequence"/>
</dbReference>
<evidence type="ECO:0000256" key="1">
    <source>
        <dbReference type="ARBA" id="ARBA00005417"/>
    </source>
</evidence>
<dbReference type="Pfam" id="PF00005">
    <property type="entry name" value="ABC_tran"/>
    <property type="match status" value="1"/>
</dbReference>
<keyword evidence="5" id="KW-1133">Transmembrane helix</keyword>
<evidence type="ECO:0000313" key="7">
    <source>
        <dbReference type="EMBL" id="KPD29720.1"/>
    </source>
</evidence>
<dbReference type="AlphaFoldDB" id="A0A0N0IQF4"/>
<sequence length="71" mass="7674">MVQAEEVSRSFGSLKALDRVSLEVRPGEVFDLLGPNGAGKTTLVRILTGVLLFSALVLFLASVRFQRQVVA</sequence>
<keyword evidence="4" id="KW-0067">ATP-binding</keyword>
<evidence type="ECO:0000256" key="4">
    <source>
        <dbReference type="ARBA" id="ARBA00022840"/>
    </source>
</evidence>
<reference evidence="7 8" key="1">
    <citation type="submission" date="2015-09" db="EMBL/GenBank/DDBJ databases">
        <title>Draft genome sequence of Thermus scotoductus strain K1 isolated from a geothermal spring in Nagorno-Karabakh, Armenia.</title>
        <authorList>
            <person name="Saghatelyan A."/>
            <person name="Poghosyan L."/>
            <person name="Panosyan H."/>
            <person name="Birkeland N.-K."/>
        </authorList>
    </citation>
    <scope>NUCLEOTIDE SEQUENCE [LARGE SCALE GENOMIC DNA]</scope>
    <source>
        <strain evidence="7 8">K1</strain>
    </source>
</reference>
<dbReference type="PANTHER" id="PTHR42711:SF5">
    <property type="entry name" value="ABC TRANSPORTER ATP-BINDING PROTEIN NATA"/>
    <property type="match status" value="1"/>
</dbReference>
<keyword evidence="5" id="KW-0472">Membrane</keyword>
<keyword evidence="2" id="KW-0813">Transport</keyword>
<comment type="caution">
    <text evidence="7">The sequence shown here is derived from an EMBL/GenBank/DDBJ whole genome shotgun (WGS) entry which is preliminary data.</text>
</comment>
<evidence type="ECO:0000256" key="3">
    <source>
        <dbReference type="ARBA" id="ARBA00022741"/>
    </source>
</evidence>
<organism evidence="7 8">
    <name type="scientific">Thermus scotoductus</name>
    <dbReference type="NCBI Taxonomy" id="37636"/>
    <lineage>
        <taxon>Bacteria</taxon>
        <taxon>Thermotogati</taxon>
        <taxon>Deinococcota</taxon>
        <taxon>Deinococci</taxon>
        <taxon>Thermales</taxon>
        <taxon>Thermaceae</taxon>
        <taxon>Thermus</taxon>
    </lineage>
</organism>
<comment type="similarity">
    <text evidence="1">Belongs to the ABC transporter superfamily.</text>
</comment>
<protein>
    <recommendedName>
        <fullName evidence="6">ABC transporter domain-containing protein</fullName>
    </recommendedName>
</protein>
<dbReference type="InterPro" id="IPR027417">
    <property type="entry name" value="P-loop_NTPase"/>
</dbReference>
<dbReference type="InterPro" id="IPR050763">
    <property type="entry name" value="ABC_transporter_ATP-binding"/>
</dbReference>
<dbReference type="PANTHER" id="PTHR42711">
    <property type="entry name" value="ABC TRANSPORTER ATP-BINDING PROTEIN"/>
    <property type="match status" value="1"/>
</dbReference>
<dbReference type="EMBL" id="LJJR01000021">
    <property type="protein sequence ID" value="KPD29720.1"/>
    <property type="molecule type" value="Genomic_DNA"/>
</dbReference>
<dbReference type="Gene3D" id="3.40.50.300">
    <property type="entry name" value="P-loop containing nucleotide triphosphate hydrolases"/>
    <property type="match status" value="1"/>
</dbReference>
<keyword evidence="5" id="KW-0812">Transmembrane</keyword>
<dbReference type="InterPro" id="IPR003439">
    <property type="entry name" value="ABC_transporter-like_ATP-bd"/>
</dbReference>
<feature type="transmembrane region" description="Helical" evidence="5">
    <location>
        <begin position="42"/>
        <end position="63"/>
    </location>
</feature>